<sequence>MLVDSSHAVISMEPLPREIALFPSFTFHLARFVYLTNLLKLERACLGYQLGPPPGRSCRFHFVSCHREYLKPLLHPAPSTSTPHTLLSTSQPSANYQKFINSSSPIIRKVNMKLCTLFSAAFGAFSLAVAAPTPEDDSDQLFLRVYAPDQPWHNMVVVQHESGQLGLRNSTEHPEISPAFLESVDFEKDVAFAFQFVDTKDYLAIIQGKDAATVTDATIGAVTATGSTDNSTIPKVECPSGTVCGIEHFTVYDPEIDGDHDEDIIGRLGVASFKGLWQVKEDAPEKAGWLLHFVGEKQTGALTGNNVQVDILPRTMKVATGDINNQPKICQIYRFMCVCCK</sequence>
<reference evidence="1" key="1">
    <citation type="journal article" date="2020" name="Stud. Mycol.">
        <title>101 Dothideomycetes genomes: a test case for predicting lifestyles and emergence of pathogens.</title>
        <authorList>
            <person name="Haridas S."/>
            <person name="Albert R."/>
            <person name="Binder M."/>
            <person name="Bloem J."/>
            <person name="Labutti K."/>
            <person name="Salamov A."/>
            <person name="Andreopoulos B."/>
            <person name="Baker S."/>
            <person name="Barry K."/>
            <person name="Bills G."/>
            <person name="Bluhm B."/>
            <person name="Cannon C."/>
            <person name="Castanera R."/>
            <person name="Culley D."/>
            <person name="Daum C."/>
            <person name="Ezra D."/>
            <person name="Gonzalez J."/>
            <person name="Henrissat B."/>
            <person name="Kuo A."/>
            <person name="Liang C."/>
            <person name="Lipzen A."/>
            <person name="Lutzoni F."/>
            <person name="Magnuson J."/>
            <person name="Mondo S."/>
            <person name="Nolan M."/>
            <person name="Ohm R."/>
            <person name="Pangilinan J."/>
            <person name="Park H.-J."/>
            <person name="Ramirez L."/>
            <person name="Alfaro M."/>
            <person name="Sun H."/>
            <person name="Tritt A."/>
            <person name="Yoshinaga Y."/>
            <person name="Zwiers L.-H."/>
            <person name="Turgeon B."/>
            <person name="Goodwin S."/>
            <person name="Spatafora J."/>
            <person name="Crous P."/>
            <person name="Grigoriev I."/>
        </authorList>
    </citation>
    <scope>NUCLEOTIDE SEQUENCE</scope>
    <source>
        <strain evidence="1">CBS 122681</strain>
    </source>
</reference>
<evidence type="ECO:0000313" key="2">
    <source>
        <dbReference type="Proteomes" id="UP000799324"/>
    </source>
</evidence>
<organism evidence="1 2">
    <name type="scientific">Lophiostoma macrostomum CBS 122681</name>
    <dbReference type="NCBI Taxonomy" id="1314788"/>
    <lineage>
        <taxon>Eukaryota</taxon>
        <taxon>Fungi</taxon>
        <taxon>Dikarya</taxon>
        <taxon>Ascomycota</taxon>
        <taxon>Pezizomycotina</taxon>
        <taxon>Dothideomycetes</taxon>
        <taxon>Pleosporomycetidae</taxon>
        <taxon>Pleosporales</taxon>
        <taxon>Lophiostomataceae</taxon>
        <taxon>Lophiostoma</taxon>
    </lineage>
</organism>
<accession>A0A6A6SPI5</accession>
<keyword evidence="2" id="KW-1185">Reference proteome</keyword>
<gene>
    <name evidence="1" type="ORF">K491DRAFT_227792</name>
</gene>
<protein>
    <submittedName>
        <fullName evidence="1">Uncharacterized protein</fullName>
    </submittedName>
</protein>
<name>A0A6A6SPI5_9PLEO</name>
<dbReference type="EMBL" id="MU004517">
    <property type="protein sequence ID" value="KAF2648871.1"/>
    <property type="molecule type" value="Genomic_DNA"/>
</dbReference>
<dbReference type="Proteomes" id="UP000799324">
    <property type="component" value="Unassembled WGS sequence"/>
</dbReference>
<evidence type="ECO:0000313" key="1">
    <source>
        <dbReference type="EMBL" id="KAF2648871.1"/>
    </source>
</evidence>
<proteinExistence type="predicted"/>
<dbReference type="AlphaFoldDB" id="A0A6A6SPI5"/>